<dbReference type="SUPFAM" id="SSF52540">
    <property type="entry name" value="P-loop containing nucleoside triphosphate hydrolases"/>
    <property type="match status" value="1"/>
</dbReference>
<dbReference type="EMBL" id="CAJPEX010008750">
    <property type="protein sequence ID" value="CAG0924723.1"/>
    <property type="molecule type" value="Genomic_DNA"/>
</dbReference>
<keyword evidence="2" id="KW-0547">Nucleotide-binding</keyword>
<name>A0A7R9C2T0_9CRUS</name>
<evidence type="ECO:0000256" key="2">
    <source>
        <dbReference type="ARBA" id="ARBA00022741"/>
    </source>
</evidence>
<protein>
    <recommendedName>
        <fullName evidence="8">Dynamin-type G domain-containing protein</fullName>
    </recommendedName>
</protein>
<dbReference type="Gene3D" id="3.40.50.300">
    <property type="entry name" value="P-loop containing nucleotide triphosphate hydrolases"/>
    <property type="match status" value="1"/>
</dbReference>
<keyword evidence="10" id="KW-1185">Reference proteome</keyword>
<keyword evidence="3" id="KW-0378">Hydrolase</keyword>
<dbReference type="InterPro" id="IPR045063">
    <property type="entry name" value="Dynamin_N"/>
</dbReference>
<dbReference type="GO" id="GO:0003924">
    <property type="term" value="F:GTPase activity"/>
    <property type="evidence" value="ECO:0007669"/>
    <property type="project" value="InterPro"/>
</dbReference>
<dbReference type="PROSITE" id="PS51718">
    <property type="entry name" value="G_DYNAMIN_2"/>
    <property type="match status" value="1"/>
</dbReference>
<evidence type="ECO:0000259" key="8">
    <source>
        <dbReference type="PROSITE" id="PS51718"/>
    </source>
</evidence>
<dbReference type="AlphaFoldDB" id="A0A7R9C2T0"/>
<feature type="non-terminal residue" evidence="9">
    <location>
        <position position="1"/>
    </location>
</feature>
<keyword evidence="6" id="KW-0472">Membrane</keyword>
<dbReference type="GO" id="GO:0005525">
    <property type="term" value="F:GTP binding"/>
    <property type="evidence" value="ECO:0007669"/>
    <property type="project" value="UniProtKB-KW"/>
</dbReference>
<dbReference type="PANTHER" id="PTHR10465:SF3">
    <property type="entry name" value="TRANSMEMBRANE GTPASE MARF-RELATED"/>
    <property type="match status" value="1"/>
</dbReference>
<evidence type="ECO:0000256" key="7">
    <source>
        <dbReference type="SAM" id="MobiDB-lite"/>
    </source>
</evidence>
<organism evidence="9">
    <name type="scientific">Notodromas monacha</name>
    <dbReference type="NCBI Taxonomy" id="399045"/>
    <lineage>
        <taxon>Eukaryota</taxon>
        <taxon>Metazoa</taxon>
        <taxon>Ecdysozoa</taxon>
        <taxon>Arthropoda</taxon>
        <taxon>Crustacea</taxon>
        <taxon>Oligostraca</taxon>
        <taxon>Ostracoda</taxon>
        <taxon>Podocopa</taxon>
        <taxon>Podocopida</taxon>
        <taxon>Cypridocopina</taxon>
        <taxon>Cypridoidea</taxon>
        <taxon>Cyprididae</taxon>
        <taxon>Notodromas</taxon>
    </lineage>
</organism>
<dbReference type="Pfam" id="PF00350">
    <property type="entry name" value="Dynamin_N"/>
    <property type="match status" value="1"/>
</dbReference>
<evidence type="ECO:0000256" key="3">
    <source>
        <dbReference type="ARBA" id="ARBA00022801"/>
    </source>
</evidence>
<dbReference type="OrthoDB" id="6256226at2759"/>
<evidence type="ECO:0000256" key="5">
    <source>
        <dbReference type="ARBA" id="ARBA00023134"/>
    </source>
</evidence>
<sequence>MAAYLRHMTMAHMSGDGPNHHSPPRLHDGRGIRDSPTSPLKIFVQAKRSANEIFEQMDVYVVECLDFIKATVAFIRAEVSRAPSAALFLLCAYERCRSIEGVVIEALCFKISTRGMSVGSIITNEIRDGVESYRAKVAGIREVLKRDHMKVAFFGRTSNGKSTVINAMLRDKVLPSGIGHTTNCFLQVCASETDDAYLTLEGMNERRNVASVAQLGHALCEEKLNESAMAYVHWPVDRCPLLRDDVVFVDSPGVDVSPNLDDWIDQHCVDADVFVLVANAESTLMRTEKNFFHKVSSKLSKPNIFVLNNRWDASAAEPDFLEQ</sequence>
<keyword evidence="5" id="KW-0342">GTP-binding</keyword>
<dbReference type="GO" id="GO:0005741">
    <property type="term" value="C:mitochondrial outer membrane"/>
    <property type="evidence" value="ECO:0007669"/>
    <property type="project" value="TreeGrafter"/>
</dbReference>
<evidence type="ECO:0000313" key="9">
    <source>
        <dbReference type="EMBL" id="CAD7284571.1"/>
    </source>
</evidence>
<dbReference type="GO" id="GO:0051646">
    <property type="term" value="P:mitochondrion localization"/>
    <property type="evidence" value="ECO:0007669"/>
    <property type="project" value="TreeGrafter"/>
</dbReference>
<feature type="domain" description="Dynamin-type G" evidence="8">
    <location>
        <begin position="145"/>
        <end position="323"/>
    </location>
</feature>
<dbReference type="InterPro" id="IPR030381">
    <property type="entry name" value="G_DYNAMIN_dom"/>
</dbReference>
<dbReference type="InterPro" id="IPR027417">
    <property type="entry name" value="P-loop_NTPase"/>
</dbReference>
<feature type="region of interest" description="Disordered" evidence="7">
    <location>
        <begin position="14"/>
        <end position="34"/>
    </location>
</feature>
<comment type="subcellular location">
    <subcellularLocation>
        <location evidence="1">Membrane</location>
    </subcellularLocation>
</comment>
<dbReference type="PANTHER" id="PTHR10465">
    <property type="entry name" value="TRANSMEMBRANE GTPASE FZO1"/>
    <property type="match status" value="1"/>
</dbReference>
<evidence type="ECO:0000256" key="6">
    <source>
        <dbReference type="ARBA" id="ARBA00023136"/>
    </source>
</evidence>
<dbReference type="CDD" id="cd09912">
    <property type="entry name" value="DLP_2"/>
    <property type="match status" value="1"/>
</dbReference>
<gene>
    <name evidence="9" type="ORF">NMOB1V02_LOCUS12176</name>
</gene>
<dbReference type="GO" id="GO:0008053">
    <property type="term" value="P:mitochondrial fusion"/>
    <property type="evidence" value="ECO:0007669"/>
    <property type="project" value="TreeGrafter"/>
</dbReference>
<dbReference type="EMBL" id="OA890787">
    <property type="protein sequence ID" value="CAD7284571.1"/>
    <property type="molecule type" value="Genomic_DNA"/>
</dbReference>
<accession>A0A7R9C2T0</accession>
<dbReference type="Proteomes" id="UP000678499">
    <property type="component" value="Unassembled WGS sequence"/>
</dbReference>
<proteinExistence type="predicted"/>
<evidence type="ECO:0000256" key="4">
    <source>
        <dbReference type="ARBA" id="ARBA00023054"/>
    </source>
</evidence>
<dbReference type="InterPro" id="IPR027094">
    <property type="entry name" value="Mitofusin_fam"/>
</dbReference>
<reference evidence="9" key="1">
    <citation type="submission" date="2020-11" db="EMBL/GenBank/DDBJ databases">
        <authorList>
            <person name="Tran Van P."/>
        </authorList>
    </citation>
    <scope>NUCLEOTIDE SEQUENCE</scope>
</reference>
<evidence type="ECO:0000313" key="10">
    <source>
        <dbReference type="Proteomes" id="UP000678499"/>
    </source>
</evidence>
<keyword evidence="4" id="KW-0175">Coiled coil</keyword>
<evidence type="ECO:0000256" key="1">
    <source>
        <dbReference type="ARBA" id="ARBA00004370"/>
    </source>
</evidence>